<dbReference type="PANTHER" id="PTHR10742">
    <property type="entry name" value="FLAVIN MONOAMINE OXIDASE"/>
    <property type="match status" value="1"/>
</dbReference>
<dbReference type="InterPro" id="IPR001613">
    <property type="entry name" value="Flavin_amine_oxidase"/>
</dbReference>
<gene>
    <name evidence="4" type="ORF">JO379_005549</name>
</gene>
<dbReference type="Gene3D" id="3.50.50.60">
    <property type="entry name" value="FAD/NAD(P)-binding domain"/>
    <property type="match status" value="1"/>
</dbReference>
<reference evidence="4 5" key="1">
    <citation type="submission" date="2021-03" db="EMBL/GenBank/DDBJ databases">
        <title>Sequencing the genomes of 1000 actinobacteria strains.</title>
        <authorList>
            <person name="Klenk H.-P."/>
        </authorList>
    </citation>
    <scope>NUCLEOTIDE SEQUENCE [LARGE SCALE GENOMIC DNA]</scope>
    <source>
        <strain evidence="4 5">DSM 41480</strain>
    </source>
</reference>
<protein>
    <submittedName>
        <fullName evidence="4">Monoamine oxidase</fullName>
        <ecNumber evidence="4">1.4.3.4</ecNumber>
    </submittedName>
</protein>
<dbReference type="Gene3D" id="3.90.660.10">
    <property type="match status" value="1"/>
</dbReference>
<feature type="domain" description="Amine oxidase" evidence="3">
    <location>
        <begin position="30"/>
        <end position="485"/>
    </location>
</feature>
<keyword evidence="2 4" id="KW-0560">Oxidoreductase</keyword>
<organism evidence="4 5">
    <name type="scientific">Streptomyces syringium</name>
    <dbReference type="NCBI Taxonomy" id="76729"/>
    <lineage>
        <taxon>Bacteria</taxon>
        <taxon>Bacillati</taxon>
        <taxon>Actinomycetota</taxon>
        <taxon>Actinomycetes</taxon>
        <taxon>Kitasatosporales</taxon>
        <taxon>Streptomycetaceae</taxon>
        <taxon>Streptomyces</taxon>
    </lineage>
</organism>
<dbReference type="InterPro" id="IPR050281">
    <property type="entry name" value="Flavin_monoamine_oxidase"/>
</dbReference>
<comment type="caution">
    <text evidence="4">The sequence shown here is derived from an EMBL/GenBank/DDBJ whole genome shotgun (WGS) entry which is preliminary data.</text>
</comment>
<dbReference type="Pfam" id="PF01593">
    <property type="entry name" value="Amino_oxidase"/>
    <property type="match status" value="1"/>
</dbReference>
<dbReference type="PRINTS" id="PR00757">
    <property type="entry name" value="AMINEOXDASEF"/>
</dbReference>
<dbReference type="PANTHER" id="PTHR10742:SF410">
    <property type="entry name" value="LYSINE-SPECIFIC HISTONE DEMETHYLASE 2"/>
    <property type="match status" value="1"/>
</dbReference>
<evidence type="ECO:0000259" key="3">
    <source>
        <dbReference type="Pfam" id="PF01593"/>
    </source>
</evidence>
<evidence type="ECO:0000256" key="2">
    <source>
        <dbReference type="ARBA" id="ARBA00023002"/>
    </source>
</evidence>
<dbReference type="EMBL" id="JAGIOH010000001">
    <property type="protein sequence ID" value="MBP2406080.1"/>
    <property type="molecule type" value="Genomic_DNA"/>
</dbReference>
<evidence type="ECO:0000313" key="5">
    <source>
        <dbReference type="Proteomes" id="UP001519291"/>
    </source>
</evidence>
<sequence>MCSTSPIWHAPGPGEAEGPKGRVTVIGAGVAGLVAAYELERLDYRVRVLEGNTRIGGRVHTHRFGPDPGAPSVELGAMRIPAHHRRTLKYIEHLRLGENVREFRTLLSDENAFLHTAEGFVRIRDASGPLHRGFRRELARERHPASYDDATVAFGAWLTAVVGAIAPPDLRDALRADLRRQLLDLVARIDPFPYPTGAAGGRVDLHALFAAHPGIRAGCSGRLNSFLDDILTETSPALLRIEGGMDQLPRRLAERLRGPVSCGRTVVGIAVREHDVLVRSKAAGHTVVEPSDFVVCTVPFPALRRMRLTGLDADKLAVLREVDYCPATKVAFHCREPFWQADGIAGGASFTGGSIRQTYYPPVDGGPGRGAALLASYTIGRDAGRLGRMSPRRRHRLVLEELSAVHPELLRPGMVLDAVSTAWGHTPWTVGCAMRWGKDAAEVERERTRAARPVHRLFFAGEHTSTTPAWIEGAVESALRAVEEIDGYAPIRRPAAALGIHDPAGAC</sequence>
<proteinExistence type="predicted"/>
<dbReference type="GO" id="GO:0097621">
    <property type="term" value="F:monoamine oxidase activity"/>
    <property type="evidence" value="ECO:0007669"/>
    <property type="project" value="UniProtKB-EC"/>
</dbReference>
<dbReference type="InterPro" id="IPR036188">
    <property type="entry name" value="FAD/NAD-bd_sf"/>
</dbReference>
<dbReference type="Gene3D" id="1.20.1440.240">
    <property type="match status" value="1"/>
</dbReference>
<comment type="cofactor">
    <cofactor evidence="1">
        <name>FAD</name>
        <dbReference type="ChEBI" id="CHEBI:57692"/>
    </cofactor>
</comment>
<dbReference type="SUPFAM" id="SSF54373">
    <property type="entry name" value="FAD-linked reductases, C-terminal domain"/>
    <property type="match status" value="1"/>
</dbReference>
<dbReference type="GeneID" id="91572403"/>
<dbReference type="InterPro" id="IPR002937">
    <property type="entry name" value="Amino_oxidase"/>
</dbReference>
<dbReference type="EC" id="1.4.3.4" evidence="4"/>
<keyword evidence="5" id="KW-1185">Reference proteome</keyword>
<accession>A0ABS4YBP6</accession>
<evidence type="ECO:0000256" key="1">
    <source>
        <dbReference type="ARBA" id="ARBA00001974"/>
    </source>
</evidence>
<evidence type="ECO:0000313" key="4">
    <source>
        <dbReference type="EMBL" id="MBP2406080.1"/>
    </source>
</evidence>
<dbReference type="RefSeq" id="WP_209517504.1">
    <property type="nucleotide sequence ID" value="NZ_JAGIOH010000001.1"/>
</dbReference>
<dbReference type="SUPFAM" id="SSF51905">
    <property type="entry name" value="FAD/NAD(P)-binding domain"/>
    <property type="match status" value="1"/>
</dbReference>
<name>A0ABS4YBP6_9ACTN</name>
<dbReference type="Proteomes" id="UP001519291">
    <property type="component" value="Unassembled WGS sequence"/>
</dbReference>